<evidence type="ECO:0000256" key="1">
    <source>
        <dbReference type="SAM" id="MobiDB-lite"/>
    </source>
</evidence>
<name>A0A0D2MAW6_9CHLO</name>
<protein>
    <submittedName>
        <fullName evidence="2">FAD dependent oxidoreductase</fullName>
    </submittedName>
</protein>
<sequence>MAQPSAEEALSHVLRNGTGVARRVLSDPAIEGDPLAFLKATEAYWKALRHQQHEPHKKGPSVVTSNPSLLGLPKPSEATSSGGGERRGGSDGDAYDVIVCGGTLGLLPALALQQRGWRVAVVERRLAEGRTQEWNSSRAEMQAFVDMGLLTAEELEAAIVSEYNPVRVGFSGGDDIFVNDCLNIGVLPQSLLRFVRTRRV</sequence>
<feature type="compositionally biased region" description="Basic residues" evidence="1">
    <location>
        <begin position="49"/>
        <end position="59"/>
    </location>
</feature>
<gene>
    <name evidence="2" type="ORF">MNEG_9916</name>
</gene>
<proteinExistence type="predicted"/>
<dbReference type="Gene3D" id="3.50.50.60">
    <property type="entry name" value="FAD/NAD(P)-binding domain"/>
    <property type="match status" value="1"/>
</dbReference>
<dbReference type="EMBL" id="KK102330">
    <property type="protein sequence ID" value="KIY98046.1"/>
    <property type="molecule type" value="Genomic_DNA"/>
</dbReference>
<organism evidence="2 3">
    <name type="scientific">Monoraphidium neglectum</name>
    <dbReference type="NCBI Taxonomy" id="145388"/>
    <lineage>
        <taxon>Eukaryota</taxon>
        <taxon>Viridiplantae</taxon>
        <taxon>Chlorophyta</taxon>
        <taxon>core chlorophytes</taxon>
        <taxon>Chlorophyceae</taxon>
        <taxon>CS clade</taxon>
        <taxon>Sphaeropleales</taxon>
        <taxon>Selenastraceae</taxon>
        <taxon>Monoraphidium</taxon>
    </lineage>
</organism>
<feature type="region of interest" description="Disordered" evidence="1">
    <location>
        <begin position="49"/>
        <end position="89"/>
    </location>
</feature>
<dbReference type="SUPFAM" id="SSF51971">
    <property type="entry name" value="Nucleotide-binding domain"/>
    <property type="match status" value="1"/>
</dbReference>
<dbReference type="STRING" id="145388.A0A0D2MAW6"/>
<dbReference type="PANTHER" id="PTHR32098:SF5">
    <property type="entry name" value="LYCOPENE BETA_EPSILON CYCLASE PROTEIN"/>
    <property type="match status" value="1"/>
</dbReference>
<evidence type="ECO:0000313" key="3">
    <source>
        <dbReference type="Proteomes" id="UP000054498"/>
    </source>
</evidence>
<keyword evidence="3" id="KW-1185">Reference proteome</keyword>
<dbReference type="AlphaFoldDB" id="A0A0D2MAW6"/>
<dbReference type="PANTHER" id="PTHR32098">
    <property type="entry name" value="LYCOPENE BETA/EPSILON CYCLASE PROTEIN"/>
    <property type="match status" value="1"/>
</dbReference>
<dbReference type="RefSeq" id="XP_013897066.1">
    <property type="nucleotide sequence ID" value="XM_014041612.1"/>
</dbReference>
<dbReference type="InterPro" id="IPR036188">
    <property type="entry name" value="FAD/NAD-bd_sf"/>
</dbReference>
<accession>A0A0D2MAW6</accession>
<dbReference type="Proteomes" id="UP000054498">
    <property type="component" value="Unassembled WGS sequence"/>
</dbReference>
<dbReference type="GeneID" id="25742791"/>
<dbReference type="OrthoDB" id="4211at2759"/>
<dbReference type="KEGG" id="mng:MNEG_9916"/>
<reference evidence="2 3" key="1">
    <citation type="journal article" date="2013" name="BMC Genomics">
        <title>Reconstruction of the lipid metabolism for the microalga Monoraphidium neglectum from its genome sequence reveals characteristics suitable for biofuel production.</title>
        <authorList>
            <person name="Bogen C."/>
            <person name="Al-Dilaimi A."/>
            <person name="Albersmeier A."/>
            <person name="Wichmann J."/>
            <person name="Grundmann M."/>
            <person name="Rupp O."/>
            <person name="Lauersen K.J."/>
            <person name="Blifernez-Klassen O."/>
            <person name="Kalinowski J."/>
            <person name="Goesmann A."/>
            <person name="Mussgnug J.H."/>
            <person name="Kruse O."/>
        </authorList>
    </citation>
    <scope>NUCLEOTIDE SEQUENCE [LARGE SCALE GENOMIC DNA]</scope>
    <source>
        <strain evidence="2 3">SAG 48.87</strain>
    </source>
</reference>
<evidence type="ECO:0000313" key="2">
    <source>
        <dbReference type="EMBL" id="KIY98046.1"/>
    </source>
</evidence>